<gene>
    <name evidence="2" type="ORF">CLV55_10749</name>
</gene>
<evidence type="ECO:0000256" key="1">
    <source>
        <dbReference type="SAM" id="Coils"/>
    </source>
</evidence>
<sequence length="400" mass="45203">MKLAIDIVQSLLLPKLEKDAIFDINQANIAFWETFTTAFLDFEKDAKPVYAAIYSLGLKDAEKIISKLDTVYISFIKELAENHVLGISSEAIDYLITSKNSTFEKEVRFFTDLQNAIKKVERKRIKTELPNAFDKLSFQLSDDAIALAITKKEREALKEKMNAWDEQLVISEEAPVYSVSTKKEPKVFSLSWIKYAAAACIVLTAGIMYFKFNTDNNVVQPGDTNVVTAPVKKETITPEIPSEALAEVTTVTKTATVVKSGLGFAPTSSKIKIVENNQAARKISIEKAIEKYRQMLEQEFPENKLGYGSRAKAIQDTITSLQKELVLLNEKEKQYIFDGKALVLYVSVTAKENAIVLYDETYYFKRDADFFKLTVAKQPQLYKKITDLDLLEVLNNLCDE</sequence>
<accession>A0A328YEC1</accession>
<organism evidence="2 3">
    <name type="scientific">Flavobacterium aciduliphilum</name>
    <dbReference type="NCBI Taxonomy" id="1101402"/>
    <lineage>
        <taxon>Bacteria</taxon>
        <taxon>Pseudomonadati</taxon>
        <taxon>Bacteroidota</taxon>
        <taxon>Flavobacteriia</taxon>
        <taxon>Flavobacteriales</taxon>
        <taxon>Flavobacteriaceae</taxon>
        <taxon>Flavobacterium</taxon>
    </lineage>
</organism>
<proteinExistence type="predicted"/>
<keyword evidence="3" id="KW-1185">Reference proteome</keyword>
<dbReference type="EMBL" id="QLSZ01000007">
    <property type="protein sequence ID" value="RAR71493.1"/>
    <property type="molecule type" value="Genomic_DNA"/>
</dbReference>
<dbReference type="AlphaFoldDB" id="A0A328YEC1"/>
<keyword evidence="1" id="KW-0175">Coiled coil</keyword>
<dbReference type="OrthoDB" id="1360193at2"/>
<reference evidence="2 3" key="1">
    <citation type="submission" date="2018-06" db="EMBL/GenBank/DDBJ databases">
        <title>Genomic Encyclopedia of Archaeal and Bacterial Type Strains, Phase II (KMG-II): from individual species to whole genera.</title>
        <authorList>
            <person name="Goeker M."/>
        </authorList>
    </citation>
    <scope>NUCLEOTIDE SEQUENCE [LARGE SCALE GENOMIC DNA]</scope>
    <source>
        <strain evidence="2 3">DSM 25663</strain>
    </source>
</reference>
<protein>
    <submittedName>
        <fullName evidence="2">Uncharacterized protein</fullName>
    </submittedName>
</protein>
<dbReference type="RefSeq" id="WP_112113341.1">
    <property type="nucleotide sequence ID" value="NZ_QLSZ01000007.1"/>
</dbReference>
<evidence type="ECO:0000313" key="2">
    <source>
        <dbReference type="EMBL" id="RAR71493.1"/>
    </source>
</evidence>
<dbReference type="Proteomes" id="UP000248840">
    <property type="component" value="Unassembled WGS sequence"/>
</dbReference>
<feature type="coiled-coil region" evidence="1">
    <location>
        <begin position="147"/>
        <end position="174"/>
    </location>
</feature>
<name>A0A328YEC1_9FLAO</name>
<comment type="caution">
    <text evidence="2">The sequence shown here is derived from an EMBL/GenBank/DDBJ whole genome shotgun (WGS) entry which is preliminary data.</text>
</comment>
<evidence type="ECO:0000313" key="3">
    <source>
        <dbReference type="Proteomes" id="UP000248840"/>
    </source>
</evidence>